<evidence type="ECO:0000256" key="1">
    <source>
        <dbReference type="ARBA" id="ARBA00004141"/>
    </source>
</evidence>
<evidence type="ECO:0000256" key="2">
    <source>
        <dbReference type="ARBA" id="ARBA00005278"/>
    </source>
</evidence>
<feature type="transmembrane region" description="Helical" evidence="5">
    <location>
        <begin position="413"/>
        <end position="439"/>
    </location>
</feature>
<dbReference type="PIRSF" id="PIRSF005690">
    <property type="entry name" value="GerBA"/>
    <property type="match status" value="1"/>
</dbReference>
<reference evidence="6 7" key="1">
    <citation type="submission" date="2019-03" db="EMBL/GenBank/DDBJ databases">
        <authorList>
            <person name="Jensen L."/>
            <person name="Storgaard J."/>
            <person name="Sulaj E."/>
            <person name="Schramm A."/>
            <person name="Marshall I.P.G."/>
        </authorList>
    </citation>
    <scope>NUCLEOTIDE SEQUENCE [LARGE SCALE GENOMIC DNA]</scope>
    <source>
        <strain evidence="6 7">2017H2G3</strain>
    </source>
</reference>
<name>A0A4R1AQT9_9BACI</name>
<dbReference type="InterPro" id="IPR050768">
    <property type="entry name" value="UPF0353/GerABKA_families"/>
</dbReference>
<dbReference type="Proteomes" id="UP000293846">
    <property type="component" value="Unassembled WGS sequence"/>
</dbReference>
<dbReference type="PANTHER" id="PTHR22550:SF5">
    <property type="entry name" value="LEUCINE ZIPPER PROTEIN 4"/>
    <property type="match status" value="1"/>
</dbReference>
<dbReference type="GO" id="GO:0009847">
    <property type="term" value="P:spore germination"/>
    <property type="evidence" value="ECO:0007669"/>
    <property type="project" value="UniProtKB-UniRule"/>
</dbReference>
<comment type="subcellular location">
    <subcellularLocation>
        <location evidence="4">Cell membrane</location>
    </subcellularLocation>
    <subcellularLocation>
        <location evidence="1">Membrane</location>
        <topology evidence="1">Multi-pass membrane protein</topology>
    </subcellularLocation>
</comment>
<keyword evidence="3 4" id="KW-0472">Membrane</keyword>
<dbReference type="EMBL" id="SJTH01000034">
    <property type="protein sequence ID" value="TCJ02381.1"/>
    <property type="molecule type" value="Genomic_DNA"/>
</dbReference>
<evidence type="ECO:0000256" key="4">
    <source>
        <dbReference type="PIRNR" id="PIRNR005690"/>
    </source>
</evidence>
<feature type="transmembrane region" description="Helical" evidence="5">
    <location>
        <begin position="292"/>
        <end position="311"/>
    </location>
</feature>
<gene>
    <name evidence="6" type="ORF">E0Y62_19815</name>
</gene>
<comment type="similarity">
    <text evidence="2 4">Belongs to the GerABKA family.</text>
</comment>
<evidence type="ECO:0000313" key="6">
    <source>
        <dbReference type="EMBL" id="TCJ02381.1"/>
    </source>
</evidence>
<organism evidence="6 7">
    <name type="scientific">Cytobacillus praedii</name>
    <dbReference type="NCBI Taxonomy" id="1742358"/>
    <lineage>
        <taxon>Bacteria</taxon>
        <taxon>Bacillati</taxon>
        <taxon>Bacillota</taxon>
        <taxon>Bacilli</taxon>
        <taxon>Bacillales</taxon>
        <taxon>Bacillaceae</taxon>
        <taxon>Cytobacillus</taxon>
    </lineage>
</organism>
<dbReference type="PANTHER" id="PTHR22550">
    <property type="entry name" value="SPORE GERMINATION PROTEIN"/>
    <property type="match status" value="1"/>
</dbReference>
<protein>
    <submittedName>
        <fullName evidence="6">Spore germination protein</fullName>
    </submittedName>
</protein>
<dbReference type="Pfam" id="PF03323">
    <property type="entry name" value="GerA"/>
    <property type="match status" value="1"/>
</dbReference>
<evidence type="ECO:0000256" key="5">
    <source>
        <dbReference type="SAM" id="Phobius"/>
    </source>
</evidence>
<keyword evidence="7" id="KW-1185">Reference proteome</keyword>
<sequence length="485" mass="54479">MNYDQVHGISTINHTLKMGKLTSEELKGMMRPYSDIYFIPIDTDIDIQLFYCTGMIDTVQLNEIFNNLLLHIKNDNNLISRSHDGDLPPIIQIGSAEDMINKTFSGFLIVYKEGMPYFYGVDLSKLPQRTPEESNTEVSIKGPKDGFTEELHVNISLIRKRIKTLDLYCESFQIGSLSQTKVALLYLKNKINNDTIEEARNRLDNFQTESIISSGQLEQWISDRSFSLFPLLDYITRPDFAIECLLRGRFIIFVNGSPLALIGPINIFELVKSPEDVHFPFYLVAFQRMLRILGLVIAILLPGFWISLASVNVDQLPFSLLSTVVVSRAGLPFPIGLEAFIILGLFEFLREAGIRMPTVVGQTISIVGGLIIGDSAIRAGLASPTMIVIIAMTAVASYTLVNQSLVGTVSILRIFVMLICIFLGIYGLFISVIGILVYISRLESFKIAYLEPISSLNFKEMLSALLINPFKRRSFTSKMLKRRKG</sequence>
<keyword evidence="5" id="KW-0812">Transmembrane</keyword>
<dbReference type="InterPro" id="IPR004995">
    <property type="entry name" value="Spore_Ger"/>
</dbReference>
<dbReference type="AlphaFoldDB" id="A0A4R1AQT9"/>
<feature type="transmembrane region" description="Helical" evidence="5">
    <location>
        <begin position="381"/>
        <end position="401"/>
    </location>
</feature>
<accession>A0A4R1AQT9</accession>
<comment type="caution">
    <text evidence="6">The sequence shown here is derived from an EMBL/GenBank/DDBJ whole genome shotgun (WGS) entry which is preliminary data.</text>
</comment>
<feature type="transmembrane region" description="Helical" evidence="5">
    <location>
        <begin position="331"/>
        <end position="349"/>
    </location>
</feature>
<evidence type="ECO:0000313" key="7">
    <source>
        <dbReference type="Proteomes" id="UP000293846"/>
    </source>
</evidence>
<keyword evidence="5" id="KW-1133">Transmembrane helix</keyword>
<proteinExistence type="inferred from homology"/>
<dbReference type="GO" id="GO:0005886">
    <property type="term" value="C:plasma membrane"/>
    <property type="evidence" value="ECO:0007669"/>
    <property type="project" value="UniProtKB-SubCell"/>
</dbReference>
<dbReference type="OrthoDB" id="9772630at2"/>
<dbReference type="STRING" id="1742358.GCA_001439605_02667"/>
<feature type="transmembrane region" description="Helical" evidence="5">
    <location>
        <begin position="250"/>
        <end position="271"/>
    </location>
</feature>
<dbReference type="RefSeq" id="WP_131237911.1">
    <property type="nucleotide sequence ID" value="NZ_SJTH01000034.1"/>
</dbReference>
<evidence type="ECO:0000256" key="3">
    <source>
        <dbReference type="ARBA" id="ARBA00023136"/>
    </source>
</evidence>